<evidence type="ECO:0000313" key="2">
    <source>
        <dbReference type="Proteomes" id="UP000053392"/>
    </source>
</evidence>
<reference evidence="1 2" key="1">
    <citation type="submission" date="2015-01" db="EMBL/GenBank/DDBJ databases">
        <title>The Genome Sequence of Cryptococcus gattii Ram5.</title>
        <authorList>
            <consortium name="The Broad Institute Genomics Platform"/>
            <person name="Cuomo C."/>
            <person name="Litvintseva A."/>
            <person name="Chen Y."/>
            <person name="Heitman J."/>
            <person name="Sun S."/>
            <person name="Springer D."/>
            <person name="Dromer F."/>
            <person name="Young S."/>
            <person name="Zeng Q."/>
            <person name="Gargeya S."/>
            <person name="Abouelleil A."/>
            <person name="Alvarado L."/>
            <person name="Chapman S.B."/>
            <person name="Gainer-Dewar J."/>
            <person name="Goldberg J."/>
            <person name="Griggs A."/>
            <person name="Gujja S."/>
            <person name="Hansen M."/>
            <person name="Howarth C."/>
            <person name="Imamovic A."/>
            <person name="Larimer J."/>
            <person name="Murphy C."/>
            <person name="Naylor J."/>
            <person name="Pearson M."/>
            <person name="Priest M."/>
            <person name="Roberts A."/>
            <person name="Saif S."/>
            <person name="Shea T."/>
            <person name="Sykes S."/>
            <person name="Wortman J."/>
            <person name="Nusbaum C."/>
            <person name="Birren B."/>
        </authorList>
    </citation>
    <scope>NUCLEOTIDE SEQUENCE [LARGE SCALE GENOMIC DNA]</scope>
    <source>
        <strain evidence="1 2">Ram5</strain>
    </source>
</reference>
<proteinExistence type="predicted"/>
<dbReference type="EMBL" id="KN847909">
    <property type="protein sequence ID" value="KIR38629.1"/>
    <property type="molecule type" value="Genomic_DNA"/>
</dbReference>
<accession>A0A0D0UWX3</accession>
<evidence type="ECO:0000313" key="1">
    <source>
        <dbReference type="EMBL" id="KIR38629.1"/>
    </source>
</evidence>
<keyword evidence="2" id="KW-1185">Reference proteome</keyword>
<name>A0A0D0UWX3_9TREE</name>
<dbReference type="Proteomes" id="UP000053392">
    <property type="component" value="Unassembled WGS sequence"/>
</dbReference>
<dbReference type="AlphaFoldDB" id="A0A0D0UWX3"/>
<sequence length="83" mass="9688">MRKSITFWPHPPQVIMGIIIYQLGIKTLLQPLLMIAYPSLNLLAVTSTHPSRFNRQVVQSIQESTNGWRWYTHKVGEEVEKNR</sequence>
<gene>
    <name evidence="1" type="ORF">I313_05267</name>
</gene>
<organism evidence="1 2">
    <name type="scientific">Cryptococcus deuterogattii Ram5</name>
    <dbReference type="NCBI Taxonomy" id="1296110"/>
    <lineage>
        <taxon>Eukaryota</taxon>
        <taxon>Fungi</taxon>
        <taxon>Dikarya</taxon>
        <taxon>Basidiomycota</taxon>
        <taxon>Agaricomycotina</taxon>
        <taxon>Tremellomycetes</taxon>
        <taxon>Tremellales</taxon>
        <taxon>Cryptococcaceae</taxon>
        <taxon>Cryptococcus</taxon>
        <taxon>Cryptococcus gattii species complex</taxon>
    </lineage>
</organism>
<protein>
    <submittedName>
        <fullName evidence="1">Uncharacterized protein</fullName>
    </submittedName>
</protein>
<dbReference type="HOGENOM" id="CLU_2793907_0_0_1"/>